<name>A0ABS4QAL9_9NOCA</name>
<evidence type="ECO:0000313" key="2">
    <source>
        <dbReference type="Proteomes" id="UP001519325"/>
    </source>
</evidence>
<evidence type="ECO:0000313" key="1">
    <source>
        <dbReference type="EMBL" id="MBP2188124.1"/>
    </source>
</evidence>
<sequence>MLTLPYRVPPRYRRPVPGVAAAGSGVVRLR</sequence>
<gene>
    <name evidence="1" type="ORF">BJ987_001025</name>
</gene>
<keyword evidence="2" id="KW-1185">Reference proteome</keyword>
<dbReference type="EMBL" id="JAGGMR010000001">
    <property type="protein sequence ID" value="MBP2188124.1"/>
    <property type="molecule type" value="Genomic_DNA"/>
</dbReference>
<proteinExistence type="predicted"/>
<comment type="caution">
    <text evidence="1">The sequence shown here is derived from an EMBL/GenBank/DDBJ whole genome shotgun (WGS) entry which is preliminary data.</text>
</comment>
<reference evidence="1 2" key="1">
    <citation type="submission" date="2021-03" db="EMBL/GenBank/DDBJ databases">
        <title>Sequencing the genomes of 1000 actinobacteria strains.</title>
        <authorList>
            <person name="Klenk H.-P."/>
        </authorList>
    </citation>
    <scope>NUCLEOTIDE SEQUENCE [LARGE SCALE GENOMIC DNA]</scope>
    <source>
        <strain evidence="1 2">DSM 45516</strain>
    </source>
</reference>
<organism evidence="1 2">
    <name type="scientific">Nocardia goodfellowii</name>
    <dbReference type="NCBI Taxonomy" id="882446"/>
    <lineage>
        <taxon>Bacteria</taxon>
        <taxon>Bacillati</taxon>
        <taxon>Actinomycetota</taxon>
        <taxon>Actinomycetes</taxon>
        <taxon>Mycobacteriales</taxon>
        <taxon>Nocardiaceae</taxon>
        <taxon>Nocardia</taxon>
    </lineage>
</organism>
<protein>
    <submittedName>
        <fullName evidence="1">Uncharacterized protein</fullName>
    </submittedName>
</protein>
<dbReference type="Proteomes" id="UP001519325">
    <property type="component" value="Unassembled WGS sequence"/>
</dbReference>
<accession>A0ABS4QAL9</accession>